<reference evidence="1" key="1">
    <citation type="submission" date="2018-05" db="EMBL/GenBank/DDBJ databases">
        <authorList>
            <person name="Lanie J.A."/>
            <person name="Ng W.-L."/>
            <person name="Kazmierczak K.M."/>
            <person name="Andrzejewski T.M."/>
            <person name="Davidsen T.M."/>
            <person name="Wayne K.J."/>
            <person name="Tettelin H."/>
            <person name="Glass J.I."/>
            <person name="Rusch D."/>
            <person name="Podicherti R."/>
            <person name="Tsui H.-C.T."/>
            <person name="Winkler M.E."/>
        </authorList>
    </citation>
    <scope>NUCLEOTIDE SEQUENCE</scope>
</reference>
<feature type="non-terminal residue" evidence="1">
    <location>
        <position position="1"/>
    </location>
</feature>
<dbReference type="AlphaFoldDB" id="A0A382TQU6"/>
<gene>
    <name evidence="1" type="ORF">METZ01_LOCUS376692</name>
</gene>
<evidence type="ECO:0008006" key="2">
    <source>
        <dbReference type="Google" id="ProtNLM"/>
    </source>
</evidence>
<proteinExistence type="predicted"/>
<protein>
    <recommendedName>
        <fullName evidence="2">Aminotransferase class V domain-containing protein</fullName>
    </recommendedName>
</protein>
<evidence type="ECO:0000313" key="1">
    <source>
        <dbReference type="EMBL" id="SVD23838.1"/>
    </source>
</evidence>
<organism evidence="1">
    <name type="scientific">marine metagenome</name>
    <dbReference type="NCBI Taxonomy" id="408172"/>
    <lineage>
        <taxon>unclassified sequences</taxon>
        <taxon>metagenomes</taxon>
        <taxon>ecological metagenomes</taxon>
    </lineage>
</organism>
<name>A0A382TQU6_9ZZZZ</name>
<sequence>AGPSALLDEMYHTRRMFGAGLPGAWPFAAVALHYLPGFLERFSAAVTVSESFIEQVTRNEAFTVDRVPRGTNLFRLQVRTSDPASFRLRLRERGIDLGAARSGGNFLIGVNETWNRRQADDLANTFVAALEL</sequence>
<accession>A0A382TQU6</accession>
<dbReference type="InterPro" id="IPR015424">
    <property type="entry name" value="PyrdxlP-dep_Trfase"/>
</dbReference>
<dbReference type="SUPFAM" id="SSF53383">
    <property type="entry name" value="PLP-dependent transferases"/>
    <property type="match status" value="1"/>
</dbReference>
<dbReference type="EMBL" id="UINC01138100">
    <property type="protein sequence ID" value="SVD23838.1"/>
    <property type="molecule type" value="Genomic_DNA"/>
</dbReference>